<organism evidence="1 2">
    <name type="scientific">Paractinoplanes abujensis</name>
    <dbReference type="NCBI Taxonomy" id="882441"/>
    <lineage>
        <taxon>Bacteria</taxon>
        <taxon>Bacillati</taxon>
        <taxon>Actinomycetota</taxon>
        <taxon>Actinomycetes</taxon>
        <taxon>Micromonosporales</taxon>
        <taxon>Micromonosporaceae</taxon>
        <taxon>Paractinoplanes</taxon>
    </lineage>
</organism>
<dbReference type="AlphaFoldDB" id="A0A7W7CP92"/>
<gene>
    <name evidence="1" type="ORF">BKA14_002368</name>
</gene>
<proteinExistence type="predicted"/>
<evidence type="ECO:0000313" key="2">
    <source>
        <dbReference type="Proteomes" id="UP000542742"/>
    </source>
</evidence>
<dbReference type="Proteomes" id="UP000542742">
    <property type="component" value="Unassembled WGS sequence"/>
</dbReference>
<protein>
    <submittedName>
        <fullName evidence="1">Uncharacterized protein</fullName>
    </submittedName>
</protein>
<accession>A0A7W7CP92</accession>
<name>A0A7W7CP92_9ACTN</name>
<comment type="caution">
    <text evidence="1">The sequence shown here is derived from an EMBL/GenBank/DDBJ whole genome shotgun (WGS) entry which is preliminary data.</text>
</comment>
<dbReference type="EMBL" id="JACHMF010000001">
    <property type="protein sequence ID" value="MBB4692220.1"/>
    <property type="molecule type" value="Genomic_DNA"/>
</dbReference>
<evidence type="ECO:0000313" key="1">
    <source>
        <dbReference type="EMBL" id="MBB4692220.1"/>
    </source>
</evidence>
<sequence>MALGSAQRRTERRPRIEAAFPGAQVEPALDLLDLADRAWHDAYGPRDLAVPDGVLDDVLLLAGSDLAALVVIARQAVIDFRDVRVAADARRSG</sequence>
<dbReference type="RefSeq" id="WP_184950962.1">
    <property type="nucleotide sequence ID" value="NZ_BOMC01000079.1"/>
</dbReference>
<reference evidence="1 2" key="1">
    <citation type="submission" date="2020-08" db="EMBL/GenBank/DDBJ databases">
        <title>Sequencing the genomes of 1000 actinobacteria strains.</title>
        <authorList>
            <person name="Klenk H.-P."/>
        </authorList>
    </citation>
    <scope>NUCLEOTIDE SEQUENCE [LARGE SCALE GENOMIC DNA]</scope>
    <source>
        <strain evidence="1 2">DSM 45518</strain>
    </source>
</reference>
<keyword evidence="2" id="KW-1185">Reference proteome</keyword>